<keyword evidence="3" id="KW-1185">Reference proteome</keyword>
<dbReference type="PANTHER" id="PTHR39426:SF1">
    <property type="entry name" value="HOMOLOGY TO DEATH-ON-CURING PROTEIN OF PHAGE P1"/>
    <property type="match status" value="1"/>
</dbReference>
<name>A0ABM8GCD9_9MICO</name>
<accession>A0ABM8GCD9</accession>
<dbReference type="InterPro" id="IPR006440">
    <property type="entry name" value="Doc"/>
</dbReference>
<dbReference type="Proteomes" id="UP001321498">
    <property type="component" value="Chromosome"/>
</dbReference>
<evidence type="ECO:0000259" key="1">
    <source>
        <dbReference type="PROSITE" id="PS51459"/>
    </source>
</evidence>
<dbReference type="PANTHER" id="PTHR39426">
    <property type="entry name" value="HOMOLOGY TO DEATH-ON-CURING PROTEIN OF PHAGE P1"/>
    <property type="match status" value="1"/>
</dbReference>
<dbReference type="PROSITE" id="PS51459">
    <property type="entry name" value="FIDO"/>
    <property type="match status" value="1"/>
</dbReference>
<dbReference type="InterPro" id="IPR053737">
    <property type="entry name" value="Type_II_TA_Toxin"/>
</dbReference>
<gene>
    <name evidence="2" type="ORF">GCM10025866_18310</name>
</gene>
<sequence length="142" mass="15712">MSAGLPADAPSYEYLSVDDVVQIIEIFTEAPLRESVRDMGLLISAVDRPAMRYGGRDVYPNLPAKAAVLMESLARNNALFDGNKRLAWLATNVFLELNRAAMQFSDNETFSLLREVAQGYISTQELAQRIGQRLGPWPPVAP</sequence>
<organism evidence="2 3">
    <name type="scientific">Naasia aerilata</name>
    <dbReference type="NCBI Taxonomy" id="1162966"/>
    <lineage>
        <taxon>Bacteria</taxon>
        <taxon>Bacillati</taxon>
        <taxon>Actinomycetota</taxon>
        <taxon>Actinomycetes</taxon>
        <taxon>Micrococcales</taxon>
        <taxon>Microbacteriaceae</taxon>
        <taxon>Naasia</taxon>
    </lineage>
</organism>
<dbReference type="InterPro" id="IPR003812">
    <property type="entry name" value="Fido"/>
</dbReference>
<evidence type="ECO:0000313" key="3">
    <source>
        <dbReference type="Proteomes" id="UP001321498"/>
    </source>
</evidence>
<dbReference type="Pfam" id="PF02661">
    <property type="entry name" value="Fic"/>
    <property type="match status" value="1"/>
</dbReference>
<reference evidence="3" key="1">
    <citation type="journal article" date="2019" name="Int. J. Syst. Evol. Microbiol.">
        <title>The Global Catalogue of Microorganisms (GCM) 10K type strain sequencing project: providing services to taxonomists for standard genome sequencing and annotation.</title>
        <authorList>
            <consortium name="The Broad Institute Genomics Platform"/>
            <consortium name="The Broad Institute Genome Sequencing Center for Infectious Disease"/>
            <person name="Wu L."/>
            <person name="Ma J."/>
        </authorList>
    </citation>
    <scope>NUCLEOTIDE SEQUENCE [LARGE SCALE GENOMIC DNA]</scope>
    <source>
        <strain evidence="3">NBRC 108725</strain>
    </source>
</reference>
<feature type="domain" description="Fido" evidence="1">
    <location>
        <begin position="15"/>
        <end position="132"/>
    </location>
</feature>
<protein>
    <recommendedName>
        <fullName evidence="1">Fido domain-containing protein</fullName>
    </recommendedName>
</protein>
<dbReference type="RefSeq" id="WP_286279152.1">
    <property type="nucleotide sequence ID" value="NZ_AP027731.1"/>
</dbReference>
<evidence type="ECO:0000313" key="2">
    <source>
        <dbReference type="EMBL" id="BDZ45922.1"/>
    </source>
</evidence>
<dbReference type="Gene3D" id="1.20.120.1870">
    <property type="entry name" value="Fic/DOC protein, Fido domain"/>
    <property type="match status" value="1"/>
</dbReference>
<dbReference type="EMBL" id="AP027731">
    <property type="protein sequence ID" value="BDZ45922.1"/>
    <property type="molecule type" value="Genomic_DNA"/>
</dbReference>
<proteinExistence type="predicted"/>